<dbReference type="PANTHER" id="PTHR30489">
    <property type="entry name" value="LIPOPROTEIN-RELEASING SYSTEM TRANSMEMBRANE PROTEIN LOLE"/>
    <property type="match status" value="1"/>
</dbReference>
<evidence type="ECO:0000256" key="5">
    <source>
        <dbReference type="ARBA" id="ARBA00022989"/>
    </source>
</evidence>
<feature type="transmembrane region" description="Helical" evidence="7">
    <location>
        <begin position="329"/>
        <end position="356"/>
    </location>
</feature>
<name>A0A9D9HQM1_9SPIR</name>
<comment type="subcellular location">
    <subcellularLocation>
        <location evidence="1">Cell membrane</location>
        <topology evidence="1">Multi-pass membrane protein</topology>
    </subcellularLocation>
</comment>
<keyword evidence="3" id="KW-1003">Cell membrane</keyword>
<dbReference type="InterPro" id="IPR003838">
    <property type="entry name" value="ABC3_permease_C"/>
</dbReference>
<dbReference type="InterPro" id="IPR051447">
    <property type="entry name" value="Lipoprotein-release_system"/>
</dbReference>
<feature type="domain" description="MacB-like periplasmic core" evidence="9">
    <location>
        <begin position="41"/>
        <end position="230"/>
    </location>
</feature>
<keyword evidence="5 7" id="KW-1133">Transmembrane helix</keyword>
<dbReference type="Pfam" id="PF02687">
    <property type="entry name" value="FtsX"/>
    <property type="match status" value="1"/>
</dbReference>
<dbReference type="AlphaFoldDB" id="A0A9D9HQM1"/>
<keyword evidence="6 7" id="KW-0472">Membrane</keyword>
<dbReference type="InterPro" id="IPR025857">
    <property type="entry name" value="MacB_PCD"/>
</dbReference>
<dbReference type="PANTHER" id="PTHR30489:SF0">
    <property type="entry name" value="LIPOPROTEIN-RELEASING SYSTEM TRANSMEMBRANE PROTEIN LOLE"/>
    <property type="match status" value="1"/>
</dbReference>
<protein>
    <submittedName>
        <fullName evidence="10">ABC transporter permease</fullName>
    </submittedName>
</protein>
<dbReference type="GO" id="GO:0044874">
    <property type="term" value="P:lipoprotein localization to outer membrane"/>
    <property type="evidence" value="ECO:0007669"/>
    <property type="project" value="TreeGrafter"/>
</dbReference>
<dbReference type="Pfam" id="PF12704">
    <property type="entry name" value="MacB_PCD"/>
    <property type="match status" value="1"/>
</dbReference>
<feature type="transmembrane region" description="Helical" evidence="7">
    <location>
        <begin position="285"/>
        <end position="309"/>
    </location>
</feature>
<evidence type="ECO:0000256" key="2">
    <source>
        <dbReference type="ARBA" id="ARBA00005236"/>
    </source>
</evidence>
<reference evidence="10" key="2">
    <citation type="journal article" date="2021" name="PeerJ">
        <title>Extensive microbial diversity within the chicken gut microbiome revealed by metagenomics and culture.</title>
        <authorList>
            <person name="Gilroy R."/>
            <person name="Ravi A."/>
            <person name="Getino M."/>
            <person name="Pursley I."/>
            <person name="Horton D.L."/>
            <person name="Alikhan N.F."/>
            <person name="Baker D."/>
            <person name="Gharbi K."/>
            <person name="Hall N."/>
            <person name="Watson M."/>
            <person name="Adriaenssens E.M."/>
            <person name="Foster-Nyarko E."/>
            <person name="Jarju S."/>
            <person name="Secka A."/>
            <person name="Antonio M."/>
            <person name="Oren A."/>
            <person name="Chaudhuri R.R."/>
            <person name="La Ragione R."/>
            <person name="Hildebrand F."/>
            <person name="Pallen M.J."/>
        </authorList>
    </citation>
    <scope>NUCLEOTIDE SEQUENCE</scope>
    <source>
        <strain evidence="10">10532</strain>
    </source>
</reference>
<comment type="similarity">
    <text evidence="2">Belongs to the ABC-4 integral membrane protein family. LolC/E subfamily.</text>
</comment>
<organism evidence="10 11">
    <name type="scientific">Candidatus Gallitreponema excrementavium</name>
    <dbReference type="NCBI Taxonomy" id="2840840"/>
    <lineage>
        <taxon>Bacteria</taxon>
        <taxon>Pseudomonadati</taxon>
        <taxon>Spirochaetota</taxon>
        <taxon>Spirochaetia</taxon>
        <taxon>Spirochaetales</taxon>
        <taxon>Candidatus Gallitreponema</taxon>
    </lineage>
</organism>
<evidence type="ECO:0000256" key="6">
    <source>
        <dbReference type="ARBA" id="ARBA00023136"/>
    </source>
</evidence>
<evidence type="ECO:0000259" key="8">
    <source>
        <dbReference type="Pfam" id="PF02687"/>
    </source>
</evidence>
<evidence type="ECO:0000256" key="4">
    <source>
        <dbReference type="ARBA" id="ARBA00022692"/>
    </source>
</evidence>
<proteinExistence type="inferred from homology"/>
<evidence type="ECO:0000313" key="10">
    <source>
        <dbReference type="EMBL" id="MBO8458063.1"/>
    </source>
</evidence>
<evidence type="ECO:0000256" key="1">
    <source>
        <dbReference type="ARBA" id="ARBA00004651"/>
    </source>
</evidence>
<feature type="transmembrane region" description="Helical" evidence="7">
    <location>
        <begin position="38"/>
        <end position="59"/>
    </location>
</feature>
<evidence type="ECO:0000256" key="7">
    <source>
        <dbReference type="SAM" id="Phobius"/>
    </source>
</evidence>
<dbReference type="Proteomes" id="UP000823638">
    <property type="component" value="Unassembled WGS sequence"/>
</dbReference>
<gene>
    <name evidence="10" type="ORF">IAA81_07530</name>
</gene>
<sequence length="444" mass="49223">MNIKSAFFAAFRFLGISRNSFQQHFCTSASVENSRKSLVGAIVGIAISLVPLLVVQVVIDGMISGITGRIIELSSYHAQLIDFGNYEDPEFYISEAERLEEFENIVSAVPEKNGFVIAVGREGRLGGTLRAVEGSFFEDKAVKKYMYPVEGSLGFSSSRSILVGKEFSEKCGVKTGDTVRIFSMKKNSRGILVPKITPFIVSGVFSSGYQELDGLWFFVPFETGYSVLDNDSSRTLIGIKTQNPYKNISSIVQFLRLESKSGFSTYSWQELNRSQFYSFQTTRMLLIFIMMLILLVASVNISSALVMMILERRKEIAILKSTGASPGYISFVFILIGLFAGISGALIGIPVGVICALNVNNLIKIIEFVLNSFFKFINLFNGTGEYIPLRLLDPAYYLEEIPVHISIENLILIFTGTVILSFLVSIVPGIKAGKEKPLEILRKF</sequence>
<reference evidence="10" key="1">
    <citation type="submission" date="2020-10" db="EMBL/GenBank/DDBJ databases">
        <authorList>
            <person name="Gilroy R."/>
        </authorList>
    </citation>
    <scope>NUCLEOTIDE SEQUENCE</scope>
    <source>
        <strain evidence="10">10532</strain>
    </source>
</reference>
<evidence type="ECO:0000313" key="11">
    <source>
        <dbReference type="Proteomes" id="UP000823638"/>
    </source>
</evidence>
<dbReference type="GO" id="GO:0098797">
    <property type="term" value="C:plasma membrane protein complex"/>
    <property type="evidence" value="ECO:0007669"/>
    <property type="project" value="TreeGrafter"/>
</dbReference>
<feature type="transmembrane region" description="Helical" evidence="7">
    <location>
        <begin position="409"/>
        <end position="430"/>
    </location>
</feature>
<feature type="domain" description="ABC3 transporter permease C-terminal" evidence="8">
    <location>
        <begin position="287"/>
        <end position="436"/>
    </location>
</feature>
<keyword evidence="4 7" id="KW-0812">Transmembrane</keyword>
<comment type="caution">
    <text evidence="10">The sequence shown here is derived from an EMBL/GenBank/DDBJ whole genome shotgun (WGS) entry which is preliminary data.</text>
</comment>
<evidence type="ECO:0000256" key="3">
    <source>
        <dbReference type="ARBA" id="ARBA00022475"/>
    </source>
</evidence>
<evidence type="ECO:0000259" key="9">
    <source>
        <dbReference type="Pfam" id="PF12704"/>
    </source>
</evidence>
<accession>A0A9D9HQM1</accession>
<dbReference type="EMBL" id="JADIMM010000085">
    <property type="protein sequence ID" value="MBO8458063.1"/>
    <property type="molecule type" value="Genomic_DNA"/>
</dbReference>